<feature type="domain" description="MPN" evidence="10">
    <location>
        <begin position="407"/>
        <end position="536"/>
    </location>
</feature>
<evidence type="ECO:0000256" key="6">
    <source>
        <dbReference type="ARBA" id="ARBA00022801"/>
    </source>
</evidence>
<protein>
    <submittedName>
        <fullName evidence="11">Similar to S.cerevisiae protein RPN11 (Metalloprotease subunit of 19S regulatory particle)</fullName>
    </submittedName>
</protein>
<evidence type="ECO:0000256" key="5">
    <source>
        <dbReference type="ARBA" id="ARBA00022786"/>
    </source>
</evidence>
<dbReference type="GO" id="GO:0046872">
    <property type="term" value="F:metal ion binding"/>
    <property type="evidence" value="ECO:0007669"/>
    <property type="project" value="UniProtKB-KW"/>
</dbReference>
<dbReference type="InterPro" id="IPR044098">
    <property type="entry name" value="STAMBP/STALP-like_MPN"/>
</dbReference>
<dbReference type="SMART" id="SM00232">
    <property type="entry name" value="JAB_MPN"/>
    <property type="match status" value="1"/>
</dbReference>
<name>A0A1M8AAT8_MALS4</name>
<dbReference type="GO" id="GO:0006508">
    <property type="term" value="P:proteolysis"/>
    <property type="evidence" value="ECO:0007669"/>
    <property type="project" value="UniProtKB-KW"/>
</dbReference>
<evidence type="ECO:0000256" key="8">
    <source>
        <dbReference type="ARBA" id="ARBA00023049"/>
    </source>
</evidence>
<dbReference type="AlphaFoldDB" id="A0A1M8AAT8"/>
<dbReference type="OMA" id="QYLCLAK"/>
<feature type="region of interest" description="Disordered" evidence="9">
    <location>
        <begin position="198"/>
        <end position="407"/>
    </location>
</feature>
<dbReference type="GO" id="GO:0005768">
    <property type="term" value="C:endosome"/>
    <property type="evidence" value="ECO:0007669"/>
    <property type="project" value="TreeGrafter"/>
</dbReference>
<organism evidence="11 12">
    <name type="scientific">Malassezia sympodialis (strain ATCC 42132)</name>
    <name type="common">Atopic eczema-associated yeast</name>
    <dbReference type="NCBI Taxonomy" id="1230383"/>
    <lineage>
        <taxon>Eukaryota</taxon>
        <taxon>Fungi</taxon>
        <taxon>Dikarya</taxon>
        <taxon>Basidiomycota</taxon>
        <taxon>Ustilaginomycotina</taxon>
        <taxon>Malasseziomycetes</taxon>
        <taxon>Malasseziales</taxon>
        <taxon>Malasseziaceae</taxon>
        <taxon>Malassezia</taxon>
    </lineage>
</organism>
<evidence type="ECO:0000313" key="11">
    <source>
        <dbReference type="EMBL" id="SHO79304.1"/>
    </source>
</evidence>
<dbReference type="Pfam" id="PF01398">
    <property type="entry name" value="JAB"/>
    <property type="match status" value="1"/>
</dbReference>
<dbReference type="GO" id="GO:0070536">
    <property type="term" value="P:protein K63-linked deubiquitination"/>
    <property type="evidence" value="ECO:0007669"/>
    <property type="project" value="InterPro"/>
</dbReference>
<comment type="cofactor">
    <cofactor evidence="1">
        <name>Zn(2+)</name>
        <dbReference type="ChEBI" id="CHEBI:29105"/>
    </cofactor>
</comment>
<dbReference type="GO" id="GO:0140492">
    <property type="term" value="F:metal-dependent deubiquitinase activity"/>
    <property type="evidence" value="ECO:0007669"/>
    <property type="project" value="InterPro"/>
</dbReference>
<accession>A0A1M8AAT8</accession>
<proteinExistence type="inferred from homology"/>
<dbReference type="CDD" id="cd08066">
    <property type="entry name" value="MPN_AMSH_like"/>
    <property type="match status" value="1"/>
</dbReference>
<evidence type="ECO:0000256" key="1">
    <source>
        <dbReference type="ARBA" id="ARBA00001947"/>
    </source>
</evidence>
<keyword evidence="6" id="KW-0378">Hydrolase</keyword>
<sequence length="578" mass="63010">MVLMAATSTDAPPPQGHVDHVRRPLAERLPRAHRSSPSMKLRRPRPASVALGASVGAQPHALTSPTNQTSLLVPSESRVGAPIPRTPPASPFELDAQVAAFRHEVHFSSATPVSQWIRLADRLKRQADQHHNAGDLERQYLCLAKCAKILDELLPNEHSGWSKLDDERRAHVAQTAATIRSMVQLTRDAILEARQELKGPLMPAASRSPSGRSPGRSSLRQSTSDAHDTPSKRVSFAVSTDKGSPPAFPLSSSSTFRPKLPWHRESSRYGAAPAAAHEKPASRRMPWAPRLHSKGSMSFLGPVVDEPPPPPPPAPDPPRPTWRRRRSERRFLTAEPVVSLSVAAPEMRGDSPASPTSPPVTEPADTLAPPSGVSEPLRVHPLSLRPAMPTRATPQRSTLDGGSLRPVHLPHSLPTTFLECAQAQLAADIETCGLLLGRADSALHVTHLLLPPQNGTPVSCHAEGEEQVFAYQMEHDLITLGWIHTHPTQTCFLSSLDLHTHASYQALLPESVAVVCAPLHEPSVGVYRLTQPSGLQYVLRCTDEEPFHPHEKEASLYMEPHVHWDRAAPLTVVDQRAT</sequence>
<keyword evidence="12" id="KW-1185">Reference proteome</keyword>
<dbReference type="SUPFAM" id="SSF102712">
    <property type="entry name" value="JAB1/MPN domain"/>
    <property type="match status" value="1"/>
</dbReference>
<evidence type="ECO:0000256" key="4">
    <source>
        <dbReference type="ARBA" id="ARBA00022723"/>
    </source>
</evidence>
<dbReference type="VEuPathDB" id="FungiDB:MSYG_3654"/>
<evidence type="ECO:0000259" key="10">
    <source>
        <dbReference type="PROSITE" id="PS50249"/>
    </source>
</evidence>
<dbReference type="GO" id="GO:0061578">
    <property type="term" value="F:K63-linked deubiquitinase activity"/>
    <property type="evidence" value="ECO:0007669"/>
    <property type="project" value="InterPro"/>
</dbReference>
<dbReference type="STRING" id="1230383.A0A1M8AAT8"/>
<evidence type="ECO:0000256" key="2">
    <source>
        <dbReference type="ARBA" id="ARBA00010981"/>
    </source>
</evidence>
<dbReference type="EMBL" id="LT671826">
    <property type="protein sequence ID" value="SHO79304.1"/>
    <property type="molecule type" value="Genomic_DNA"/>
</dbReference>
<keyword evidence="3 11" id="KW-0645">Protease</keyword>
<keyword evidence="4" id="KW-0479">Metal-binding</keyword>
<keyword evidence="8 11" id="KW-0482">Metalloprotease</keyword>
<dbReference type="PROSITE" id="PS50249">
    <property type="entry name" value="MPN"/>
    <property type="match status" value="1"/>
</dbReference>
<dbReference type="InterPro" id="IPR000555">
    <property type="entry name" value="JAMM/MPN+_dom"/>
</dbReference>
<evidence type="ECO:0000256" key="3">
    <source>
        <dbReference type="ARBA" id="ARBA00022670"/>
    </source>
</evidence>
<dbReference type="PANTHER" id="PTHR12947:SF13">
    <property type="entry name" value="FI19924P1"/>
    <property type="match status" value="1"/>
</dbReference>
<dbReference type="Gene3D" id="1.20.58.80">
    <property type="entry name" value="Phosphotransferase system, lactose/cellobiose-type IIA subunit"/>
    <property type="match status" value="1"/>
</dbReference>
<keyword evidence="5" id="KW-0833">Ubl conjugation pathway</keyword>
<dbReference type="GO" id="GO:0016020">
    <property type="term" value="C:membrane"/>
    <property type="evidence" value="ECO:0007669"/>
    <property type="project" value="TreeGrafter"/>
</dbReference>
<dbReference type="Gene3D" id="3.40.140.10">
    <property type="entry name" value="Cytidine Deaminase, domain 2"/>
    <property type="match status" value="1"/>
</dbReference>
<keyword evidence="7" id="KW-0862">Zinc</keyword>
<comment type="similarity">
    <text evidence="2">Belongs to the peptidase M67C family.</text>
</comment>
<dbReference type="Proteomes" id="UP000186303">
    <property type="component" value="Chromosome 6"/>
</dbReference>
<feature type="compositionally biased region" description="Low complexity" evidence="9">
    <location>
        <begin position="203"/>
        <end position="218"/>
    </location>
</feature>
<evidence type="ECO:0000313" key="12">
    <source>
        <dbReference type="Proteomes" id="UP000186303"/>
    </source>
</evidence>
<dbReference type="OrthoDB" id="3640at2759"/>
<dbReference type="PANTHER" id="PTHR12947">
    <property type="entry name" value="AMSH-LIKE PROTEASE"/>
    <property type="match status" value="1"/>
</dbReference>
<dbReference type="InterPro" id="IPR037518">
    <property type="entry name" value="MPN"/>
</dbReference>
<feature type="compositionally biased region" description="Pro residues" evidence="9">
    <location>
        <begin position="305"/>
        <end position="320"/>
    </location>
</feature>
<evidence type="ECO:0000256" key="9">
    <source>
        <dbReference type="SAM" id="MobiDB-lite"/>
    </source>
</evidence>
<gene>
    <name evidence="11" type="ORF">MSYG_3654</name>
</gene>
<evidence type="ECO:0000256" key="7">
    <source>
        <dbReference type="ARBA" id="ARBA00022833"/>
    </source>
</evidence>
<reference evidence="12" key="1">
    <citation type="journal article" date="2017" name="Nucleic Acids Res.">
        <title>Proteogenomics produces comprehensive and highly accurate protein-coding gene annotation in a complete genome assembly of Malassezia sympodialis.</title>
        <authorList>
            <person name="Zhu Y."/>
            <person name="Engstroem P.G."/>
            <person name="Tellgren-Roth C."/>
            <person name="Baudo C.D."/>
            <person name="Kennell J.C."/>
            <person name="Sun S."/>
            <person name="Billmyre R.B."/>
            <person name="Schroeder M.S."/>
            <person name="Andersson A."/>
            <person name="Holm T."/>
            <person name="Sigurgeirsson B."/>
            <person name="Wu G."/>
            <person name="Sankaranarayanan S.R."/>
            <person name="Siddharthan R."/>
            <person name="Sanyal K."/>
            <person name="Lundeberg J."/>
            <person name="Nystedt B."/>
            <person name="Boekhout T."/>
            <person name="Dawson T.L. Jr."/>
            <person name="Heitman J."/>
            <person name="Scheynius A."/>
            <person name="Lehtioe J."/>
        </authorList>
    </citation>
    <scope>NUCLEOTIDE SEQUENCE [LARGE SCALE GENOMIC DNA]</scope>
    <source>
        <strain evidence="12">ATCC 42132</strain>
    </source>
</reference>